<reference evidence="4 5" key="1">
    <citation type="submission" date="2018-06" db="EMBL/GenBank/DDBJ databases">
        <authorList>
            <consortium name="Pathogen Informatics"/>
            <person name="Doyle S."/>
        </authorList>
    </citation>
    <scope>NUCLEOTIDE SEQUENCE [LARGE SCALE GENOMIC DNA]</scope>
    <source>
        <strain evidence="4 5">NCTC11155</strain>
    </source>
</reference>
<dbReference type="EMBL" id="UFSX01000002">
    <property type="protein sequence ID" value="SUV44185.1"/>
    <property type="molecule type" value="Genomic_DNA"/>
</dbReference>
<feature type="domain" description="DUF6562" evidence="2">
    <location>
        <begin position="43"/>
        <end position="330"/>
    </location>
</feature>
<dbReference type="Proteomes" id="UP000283538">
    <property type="component" value="Unassembled WGS sequence"/>
</dbReference>
<accession>A0A380ZDG6</accession>
<evidence type="ECO:0000256" key="1">
    <source>
        <dbReference type="SAM" id="SignalP"/>
    </source>
</evidence>
<dbReference type="STRING" id="483216.BACEGG_00268"/>
<dbReference type="InterPro" id="IPR046692">
    <property type="entry name" value="DUF6562"/>
</dbReference>
<keyword evidence="1" id="KW-0732">Signal</keyword>
<proteinExistence type="predicted"/>
<evidence type="ECO:0000313" key="6">
    <source>
        <dbReference type="Proteomes" id="UP000283538"/>
    </source>
</evidence>
<dbReference type="RefSeq" id="WP_004293959.1">
    <property type="nucleotide sequence ID" value="NZ_CABKNQ010000020.1"/>
</dbReference>
<feature type="signal peptide" evidence="1">
    <location>
        <begin position="1"/>
        <end position="24"/>
    </location>
</feature>
<dbReference type="Proteomes" id="UP000254424">
    <property type="component" value="Unassembled WGS sequence"/>
</dbReference>
<evidence type="ECO:0000313" key="4">
    <source>
        <dbReference type="EMBL" id="SUV44185.1"/>
    </source>
</evidence>
<evidence type="ECO:0000313" key="5">
    <source>
        <dbReference type="Proteomes" id="UP000254424"/>
    </source>
</evidence>
<name>A0A380ZDG6_9BACE</name>
<feature type="chain" id="PRO_5033360907" description="DUF6562 domain-containing protein" evidence="1">
    <location>
        <begin position="25"/>
        <end position="335"/>
    </location>
</feature>
<evidence type="ECO:0000259" key="2">
    <source>
        <dbReference type="Pfam" id="PF20200"/>
    </source>
</evidence>
<evidence type="ECO:0000313" key="3">
    <source>
        <dbReference type="EMBL" id="RHF11109.1"/>
    </source>
</evidence>
<dbReference type="GeneID" id="93072182"/>
<protein>
    <recommendedName>
        <fullName evidence="2">DUF6562 domain-containing protein</fullName>
    </recommendedName>
</protein>
<reference evidence="3 6" key="2">
    <citation type="submission" date="2018-08" db="EMBL/GenBank/DDBJ databases">
        <title>A genome reference for cultivated species of the human gut microbiota.</title>
        <authorList>
            <person name="Zou Y."/>
            <person name="Xue W."/>
            <person name="Luo G."/>
        </authorList>
    </citation>
    <scope>NUCLEOTIDE SEQUENCE [LARGE SCALE GENOMIC DNA]</scope>
    <source>
        <strain evidence="3 6">AM26-26AC</strain>
    </source>
</reference>
<dbReference type="EMBL" id="QSLA01000003">
    <property type="protein sequence ID" value="RHF11109.1"/>
    <property type="molecule type" value="Genomic_DNA"/>
</dbReference>
<gene>
    <name evidence="3" type="ORF">DW701_04235</name>
    <name evidence="4" type="ORF">NCTC11155_03596</name>
</gene>
<sequence>MKKNSYTPLFKSICCLLLSLTMTACSLYEHPEMTENGEIGIDPTAVNVNINLSLQLKTDEAANDEVASRADAETGYRHRIIVDAYLNRILSKRQVVYKELTEAAKLDMELNLKLHARDYQLVIWADYVSEDSDDDLFYNTTTLAPVISPETYLGNSEYKDVLYSCQELNLSKYRNQWNAQVALNPEMKRPTARYELIANDIETFMTNGAKAGSKYTMTVRYLGFYDTGFHTLDGISKHGLQYVTYKRTITVPQEGTQEMSIAFDHIFVPENGEVPIAVELSNDKNALLARTYLTLQCKTGDRIVKRSNFLTADPSGGIGVDPGYDGTIDEDLTVE</sequence>
<dbReference type="OrthoDB" id="1089732at2"/>
<organism evidence="4 5">
    <name type="scientific">Bacteroides eggerthii</name>
    <dbReference type="NCBI Taxonomy" id="28111"/>
    <lineage>
        <taxon>Bacteria</taxon>
        <taxon>Pseudomonadati</taxon>
        <taxon>Bacteroidota</taxon>
        <taxon>Bacteroidia</taxon>
        <taxon>Bacteroidales</taxon>
        <taxon>Bacteroidaceae</taxon>
        <taxon>Bacteroides</taxon>
    </lineage>
</organism>
<dbReference type="Pfam" id="PF20200">
    <property type="entry name" value="DUF6562"/>
    <property type="match status" value="1"/>
</dbReference>
<dbReference type="PROSITE" id="PS51257">
    <property type="entry name" value="PROKAR_LIPOPROTEIN"/>
    <property type="match status" value="1"/>
</dbReference>
<dbReference type="AlphaFoldDB" id="A0A380ZDG6"/>